<dbReference type="SUPFAM" id="SSF48264">
    <property type="entry name" value="Cytochrome P450"/>
    <property type="match status" value="1"/>
</dbReference>
<name>A0ABR3AEN4_9AGAR</name>
<keyword evidence="6" id="KW-0408">Iron</keyword>
<accession>A0ABR3AEN4</accession>
<reference evidence="8 9" key="1">
    <citation type="submission" date="2024-05" db="EMBL/GenBank/DDBJ databases">
        <title>A draft genome resource for the thread blight pathogen Marasmius tenuissimus strain MS-2.</title>
        <authorList>
            <person name="Yulfo-Soto G.E."/>
            <person name="Baruah I.K."/>
            <person name="Amoako-Attah I."/>
            <person name="Bukari Y."/>
            <person name="Meinhardt L.W."/>
            <person name="Bailey B.A."/>
            <person name="Cohen S.P."/>
        </authorList>
    </citation>
    <scope>NUCLEOTIDE SEQUENCE [LARGE SCALE GENOMIC DNA]</scope>
    <source>
        <strain evidence="8 9">MS-2</strain>
    </source>
</reference>
<evidence type="ECO:0008006" key="10">
    <source>
        <dbReference type="Google" id="ProtNLM"/>
    </source>
</evidence>
<evidence type="ECO:0000256" key="2">
    <source>
        <dbReference type="ARBA" id="ARBA00010617"/>
    </source>
</evidence>
<keyword evidence="3" id="KW-0349">Heme</keyword>
<dbReference type="Gene3D" id="1.10.630.10">
    <property type="entry name" value="Cytochrome P450"/>
    <property type="match status" value="1"/>
</dbReference>
<dbReference type="PANTHER" id="PTHR46300:SF7">
    <property type="entry name" value="P450, PUTATIVE (EUROFUNG)-RELATED"/>
    <property type="match status" value="1"/>
</dbReference>
<evidence type="ECO:0000256" key="7">
    <source>
        <dbReference type="ARBA" id="ARBA00023033"/>
    </source>
</evidence>
<comment type="cofactor">
    <cofactor evidence="1">
        <name>heme</name>
        <dbReference type="ChEBI" id="CHEBI:30413"/>
    </cofactor>
</comment>
<keyword evidence="9" id="KW-1185">Reference proteome</keyword>
<keyword evidence="7" id="KW-0503">Monooxygenase</keyword>
<protein>
    <recommendedName>
        <fullName evidence="10">Cytochrome P450</fullName>
    </recommendedName>
</protein>
<dbReference type="PANTHER" id="PTHR46300">
    <property type="entry name" value="P450, PUTATIVE (EUROFUNG)-RELATED-RELATED"/>
    <property type="match status" value="1"/>
</dbReference>
<gene>
    <name evidence="8" type="ORF">AAF712_000976</name>
</gene>
<keyword evidence="4" id="KW-0479">Metal-binding</keyword>
<evidence type="ECO:0000313" key="8">
    <source>
        <dbReference type="EMBL" id="KAL0072053.1"/>
    </source>
</evidence>
<dbReference type="Proteomes" id="UP001437256">
    <property type="component" value="Unassembled WGS sequence"/>
</dbReference>
<evidence type="ECO:0000256" key="6">
    <source>
        <dbReference type="ARBA" id="ARBA00023004"/>
    </source>
</evidence>
<dbReference type="InterPro" id="IPR036396">
    <property type="entry name" value="Cyt_P450_sf"/>
</dbReference>
<organism evidence="8 9">
    <name type="scientific">Marasmius tenuissimus</name>
    <dbReference type="NCBI Taxonomy" id="585030"/>
    <lineage>
        <taxon>Eukaryota</taxon>
        <taxon>Fungi</taxon>
        <taxon>Dikarya</taxon>
        <taxon>Basidiomycota</taxon>
        <taxon>Agaricomycotina</taxon>
        <taxon>Agaricomycetes</taxon>
        <taxon>Agaricomycetidae</taxon>
        <taxon>Agaricales</taxon>
        <taxon>Marasmiineae</taxon>
        <taxon>Marasmiaceae</taxon>
        <taxon>Marasmius</taxon>
    </lineage>
</organism>
<dbReference type="InterPro" id="IPR050364">
    <property type="entry name" value="Cytochrome_P450_fung"/>
</dbReference>
<proteinExistence type="inferred from homology"/>
<dbReference type="EMBL" id="JBBXMP010000002">
    <property type="protein sequence ID" value="KAL0072053.1"/>
    <property type="molecule type" value="Genomic_DNA"/>
</dbReference>
<comment type="caution">
    <text evidence="8">The sequence shown here is derived from an EMBL/GenBank/DDBJ whole genome shotgun (WGS) entry which is preliminary data.</text>
</comment>
<evidence type="ECO:0000256" key="3">
    <source>
        <dbReference type="ARBA" id="ARBA00022617"/>
    </source>
</evidence>
<keyword evidence="5" id="KW-0560">Oxidoreductase</keyword>
<comment type="similarity">
    <text evidence="2">Belongs to the cytochrome P450 family.</text>
</comment>
<evidence type="ECO:0000256" key="4">
    <source>
        <dbReference type="ARBA" id="ARBA00022723"/>
    </source>
</evidence>
<sequence>MVVDLIGWDWLFSSMRYGSVWKSHRNLFLKYFPIHHTTEYHPAQTSGTHTLLRNLLDNPEDFRVHVRQAAAAIILSVTYGITVDEEVDPHGDNFVTLADKALTGLAQAGIFGTYMVVR</sequence>
<evidence type="ECO:0000256" key="1">
    <source>
        <dbReference type="ARBA" id="ARBA00001971"/>
    </source>
</evidence>
<evidence type="ECO:0000313" key="9">
    <source>
        <dbReference type="Proteomes" id="UP001437256"/>
    </source>
</evidence>
<evidence type="ECO:0000256" key="5">
    <source>
        <dbReference type="ARBA" id="ARBA00023002"/>
    </source>
</evidence>